<evidence type="ECO:0000259" key="9">
    <source>
        <dbReference type="Pfam" id="PF16575"/>
    </source>
</evidence>
<evidence type="ECO:0000259" key="7">
    <source>
        <dbReference type="Pfam" id="PF06807"/>
    </source>
</evidence>
<sequence>MAENTESEEQVEEFVLEADSELRFEIETKNEKVAVELKAGMAELFGTELVKGKKYIFSTGAKVAIFTWQGCTLELKGKTDVSYVARETPMVMYLNCHAALEQMRKNAETNEKKGPIAMVVGPCDVGKSTVCRILLNYAVRMGRRPIYVDLDVGQGHISLPGTIGAMLIERPASVDGFSQQAPLVYHFGHTAPNANLPLFNLLISKLSEVISERMQANKKANASGVVINTCGWVRGSGYKQILHVAQSFEVDVILVLDQERLYNELQRDLPNFVKVVFLPKSRGVVERSQSNRAENRDSRVNEYFYGSMSPQLFPHSFDVKLSEIQVYKIGAPSLPDSCMPLGMKPEENKTKLVQLTPGMNLLNHILAVSFAASADEDVITTNVAGFICVTNVDLKRGVLTVLSPQPRPLPQTLLLLSDVQFLDSH</sequence>
<dbReference type="eggNOG" id="KOG2749">
    <property type="taxonomic scope" value="Eukaryota"/>
</dbReference>
<dbReference type="CDD" id="cd01983">
    <property type="entry name" value="SIMIBI"/>
    <property type="match status" value="1"/>
</dbReference>
<evidence type="ECO:0000256" key="4">
    <source>
        <dbReference type="ARBA" id="ARBA00022840"/>
    </source>
</evidence>
<dbReference type="InterPro" id="IPR027417">
    <property type="entry name" value="P-loop_NTPase"/>
</dbReference>
<evidence type="ECO:0000313" key="10">
    <source>
        <dbReference type="EMBL" id="EEB10828.1"/>
    </source>
</evidence>
<dbReference type="Proteomes" id="UP000009046">
    <property type="component" value="Unassembled WGS sequence"/>
</dbReference>
<keyword evidence="5 6" id="KW-0539">Nucleus</keyword>
<dbReference type="Gene3D" id="2.40.30.330">
    <property type="entry name" value="Pre-mRNA cleavage complex subunit Clp1, C-terminal domain"/>
    <property type="match status" value="1"/>
</dbReference>
<feature type="binding site" evidence="6">
    <location>
        <position position="21"/>
    </location>
    <ligand>
        <name>ATP</name>
        <dbReference type="ChEBI" id="CHEBI:30616"/>
    </ligand>
</feature>
<name>E0VBS2_PEDHC</name>
<dbReference type="VEuPathDB" id="VectorBase:PHUM067610"/>
<feature type="binding site" evidence="6">
    <location>
        <begin position="124"/>
        <end position="129"/>
    </location>
    <ligand>
        <name>ATP</name>
        <dbReference type="ChEBI" id="CHEBI:30616"/>
    </ligand>
</feature>
<dbReference type="EnsemblMetazoa" id="PHUM067610-RA">
    <property type="protein sequence ID" value="PHUM067610-PA"/>
    <property type="gene ID" value="PHUM067610"/>
</dbReference>
<evidence type="ECO:0000313" key="11">
    <source>
        <dbReference type="EnsemblMetazoa" id="PHUM067610-PA"/>
    </source>
</evidence>
<keyword evidence="2 6" id="KW-0507">mRNA processing</keyword>
<dbReference type="Pfam" id="PF16575">
    <property type="entry name" value="CLP1_P"/>
    <property type="match status" value="1"/>
</dbReference>
<keyword evidence="12" id="KW-1185">Reference proteome</keyword>
<comment type="function">
    <text evidence="6">Required for endonucleolytic cleavage during polyadenylation-dependent pre-mRNA 3'-end formation.</text>
</comment>
<gene>
    <name evidence="11" type="primary">8231150</name>
    <name evidence="10" type="ORF">Phum_PHUM067610</name>
</gene>
<evidence type="ECO:0000256" key="5">
    <source>
        <dbReference type="ARBA" id="ARBA00023242"/>
    </source>
</evidence>
<dbReference type="InterPro" id="IPR032324">
    <property type="entry name" value="Clp1_N"/>
</dbReference>
<dbReference type="Gene3D" id="2.60.120.1030">
    <property type="entry name" value="Clp1, DNA binding domain"/>
    <property type="match status" value="1"/>
</dbReference>
<dbReference type="InterPro" id="IPR028606">
    <property type="entry name" value="Clp1"/>
</dbReference>
<dbReference type="FunFam" id="2.60.120.1030:FF:000007">
    <property type="entry name" value="Protein CLP1 homolog"/>
    <property type="match status" value="1"/>
</dbReference>
<comment type="similarity">
    <text evidence="6">Belongs to the Clp1 family. Clp1 subfamily.</text>
</comment>
<dbReference type="Gene3D" id="3.40.50.300">
    <property type="entry name" value="P-loop containing nucleotide triphosphate hydrolases"/>
    <property type="match status" value="1"/>
</dbReference>
<reference evidence="11" key="3">
    <citation type="submission" date="2020-05" db="UniProtKB">
        <authorList>
            <consortium name="EnsemblMetazoa"/>
        </authorList>
    </citation>
    <scope>IDENTIFICATION</scope>
    <source>
        <strain evidence="11">USDA</strain>
    </source>
</reference>
<keyword evidence="4 6" id="KW-0067">ATP-binding</keyword>
<dbReference type="Pfam" id="PF16573">
    <property type="entry name" value="CLP1_N"/>
    <property type="match status" value="1"/>
</dbReference>
<evidence type="ECO:0000256" key="6">
    <source>
        <dbReference type="HAMAP-Rule" id="MF_03035"/>
    </source>
</evidence>
<dbReference type="InParanoid" id="E0VBS2"/>
<feature type="domain" description="Clp1 C-terminal" evidence="7">
    <location>
        <begin position="312"/>
        <end position="423"/>
    </location>
</feature>
<dbReference type="InterPro" id="IPR010655">
    <property type="entry name" value="Clp1_C"/>
</dbReference>
<dbReference type="FunFam" id="3.40.50.300:FF:000454">
    <property type="entry name" value="Protein CLP1 homolog"/>
    <property type="match status" value="1"/>
</dbReference>
<evidence type="ECO:0000259" key="8">
    <source>
        <dbReference type="Pfam" id="PF16573"/>
    </source>
</evidence>
<reference evidence="10" key="2">
    <citation type="submission" date="2007-04" db="EMBL/GenBank/DDBJ databases">
        <title>The genome of the human body louse.</title>
        <authorList>
            <consortium name="The Human Body Louse Genome Consortium"/>
            <person name="Kirkness E."/>
            <person name="Walenz B."/>
            <person name="Hass B."/>
            <person name="Bruggner R."/>
            <person name="Strausberg R."/>
        </authorList>
    </citation>
    <scope>NUCLEOTIDE SEQUENCE</scope>
    <source>
        <strain evidence="10">USDA</strain>
    </source>
</reference>
<dbReference type="HAMAP" id="MF_03035">
    <property type="entry name" value="Clp1"/>
    <property type="match status" value="1"/>
</dbReference>
<dbReference type="STRING" id="121224.E0VBS2"/>
<dbReference type="SUPFAM" id="SSF52540">
    <property type="entry name" value="P-loop containing nucleoside triphosphate hydrolases"/>
    <property type="match status" value="1"/>
</dbReference>
<dbReference type="OrthoDB" id="258143at2759"/>
<dbReference type="HOGENOM" id="CLU_018195_1_0_1"/>
<dbReference type="FunFam" id="2.40.30.330:FF:000001">
    <property type="entry name" value="Protein CLP1 homolog"/>
    <property type="match status" value="1"/>
</dbReference>
<evidence type="ECO:0000256" key="1">
    <source>
        <dbReference type="ARBA" id="ARBA00004123"/>
    </source>
</evidence>
<organism>
    <name type="scientific">Pediculus humanus subsp. corporis</name>
    <name type="common">Body louse</name>
    <dbReference type="NCBI Taxonomy" id="121224"/>
    <lineage>
        <taxon>Eukaryota</taxon>
        <taxon>Metazoa</taxon>
        <taxon>Ecdysozoa</taxon>
        <taxon>Arthropoda</taxon>
        <taxon>Hexapoda</taxon>
        <taxon>Insecta</taxon>
        <taxon>Pterygota</taxon>
        <taxon>Neoptera</taxon>
        <taxon>Paraneoptera</taxon>
        <taxon>Psocodea</taxon>
        <taxon>Troctomorpha</taxon>
        <taxon>Phthiraptera</taxon>
        <taxon>Anoplura</taxon>
        <taxon>Pediculidae</taxon>
        <taxon>Pediculus</taxon>
    </lineage>
</organism>
<dbReference type="InterPro" id="IPR032319">
    <property type="entry name" value="CLP1_P"/>
</dbReference>
<evidence type="ECO:0000256" key="2">
    <source>
        <dbReference type="ARBA" id="ARBA00022664"/>
    </source>
</evidence>
<dbReference type="GeneID" id="8231150"/>
<dbReference type="RefSeq" id="XP_002423566.1">
    <property type="nucleotide sequence ID" value="XM_002423521.1"/>
</dbReference>
<evidence type="ECO:0000313" key="12">
    <source>
        <dbReference type="Proteomes" id="UP000009046"/>
    </source>
</evidence>
<feature type="domain" description="Clp1 N-terminal" evidence="8">
    <location>
        <begin position="16"/>
        <end position="107"/>
    </location>
</feature>
<dbReference type="GO" id="GO:0031124">
    <property type="term" value="P:mRNA 3'-end processing"/>
    <property type="evidence" value="ECO:0007669"/>
    <property type="project" value="UniProtKB-UniRule"/>
</dbReference>
<dbReference type="GO" id="GO:0005849">
    <property type="term" value="C:mRNA cleavage factor complex"/>
    <property type="evidence" value="ECO:0007669"/>
    <property type="project" value="InterPro"/>
</dbReference>
<feature type="domain" description="Clp1 P-loop" evidence="9">
    <location>
        <begin position="121"/>
        <end position="306"/>
    </location>
</feature>
<accession>E0VBS2</accession>
<dbReference type="GO" id="GO:0051731">
    <property type="term" value="F:polynucleotide 5'-hydroxyl-kinase activity"/>
    <property type="evidence" value="ECO:0007669"/>
    <property type="project" value="InterPro"/>
</dbReference>
<dbReference type="InterPro" id="IPR038238">
    <property type="entry name" value="Clp1_C_sf"/>
</dbReference>
<reference evidence="10" key="1">
    <citation type="submission" date="2007-04" db="EMBL/GenBank/DDBJ databases">
        <title>Annotation of Pediculus humanus corporis strain USDA.</title>
        <authorList>
            <person name="Kirkness E."/>
            <person name="Hannick L."/>
            <person name="Hass B."/>
            <person name="Bruggner R."/>
            <person name="Lawson D."/>
            <person name="Bidwell S."/>
            <person name="Joardar V."/>
            <person name="Caler E."/>
            <person name="Walenz B."/>
            <person name="Inman J."/>
            <person name="Schobel S."/>
            <person name="Galinsky K."/>
            <person name="Amedeo P."/>
            <person name="Strausberg R."/>
        </authorList>
    </citation>
    <scope>NUCLEOTIDE SEQUENCE</scope>
    <source>
        <strain evidence="10">USDA</strain>
    </source>
</reference>
<dbReference type="Pfam" id="PF06807">
    <property type="entry name" value="Clp1"/>
    <property type="match status" value="1"/>
</dbReference>
<protein>
    <recommendedName>
        <fullName evidence="6">Protein CLP1 homolog</fullName>
    </recommendedName>
</protein>
<dbReference type="GO" id="GO:0005524">
    <property type="term" value="F:ATP binding"/>
    <property type="evidence" value="ECO:0007669"/>
    <property type="project" value="UniProtKB-UniRule"/>
</dbReference>
<dbReference type="EMBL" id="AAZO01000789">
    <property type="status" value="NOT_ANNOTATED_CDS"/>
    <property type="molecule type" value="Genomic_DNA"/>
</dbReference>
<evidence type="ECO:0000256" key="3">
    <source>
        <dbReference type="ARBA" id="ARBA00022741"/>
    </source>
</evidence>
<dbReference type="EMBL" id="DS235035">
    <property type="protein sequence ID" value="EEB10828.1"/>
    <property type="molecule type" value="Genomic_DNA"/>
</dbReference>
<keyword evidence="3 6" id="KW-0547">Nucleotide-binding</keyword>
<dbReference type="InterPro" id="IPR045116">
    <property type="entry name" value="Clp1/Grc3"/>
</dbReference>
<proteinExistence type="inferred from homology"/>
<dbReference type="InterPro" id="IPR038239">
    <property type="entry name" value="Clp1_N_sf"/>
</dbReference>
<dbReference type="CTD" id="8231150"/>
<comment type="subcellular location">
    <subcellularLocation>
        <location evidence="1 6">Nucleus</location>
    </subcellularLocation>
</comment>
<dbReference type="PANTHER" id="PTHR12755:SF6">
    <property type="entry name" value="POLYRIBONUCLEOTIDE 5'-HYDROXYL-KINASE CLP1"/>
    <property type="match status" value="1"/>
</dbReference>
<dbReference type="KEGG" id="phu:Phum_PHUM067610"/>
<dbReference type="AlphaFoldDB" id="E0VBS2"/>
<dbReference type="FunCoup" id="E0VBS2">
    <property type="interactions" value="1394"/>
</dbReference>
<dbReference type="OMA" id="VQYVNCH"/>
<dbReference type="GO" id="GO:0006388">
    <property type="term" value="P:tRNA splicing, via endonucleolytic cleavage and ligation"/>
    <property type="evidence" value="ECO:0007669"/>
    <property type="project" value="TreeGrafter"/>
</dbReference>
<dbReference type="PANTHER" id="PTHR12755">
    <property type="entry name" value="CLEAVAGE/POLYADENYLATION FACTOR IA SUBUNIT CLP1P"/>
    <property type="match status" value="1"/>
</dbReference>
<feature type="binding site" evidence="6">
    <location>
        <position position="62"/>
    </location>
    <ligand>
        <name>ATP</name>
        <dbReference type="ChEBI" id="CHEBI:30616"/>
    </ligand>
</feature>